<proteinExistence type="inferred from homology"/>
<name>A0ABR1DND7_NECAM</name>
<keyword evidence="4 7" id="KW-1133">Transmembrane helix</keyword>
<sequence>MRVLIAVLMTVSTVTAYDAVVFSNDREIKKDYPSIENLATSSSESPVVFIVNPDFTLGQFSREAHAYSDNKEMTGLPATVKSASYKASRYIPRSIHAPDAVILTSKDNFVPGAHSYILVGEDWNSMQSLTEDILPQLGGKFTAIITATEAVYGDLARVKRVATSEMENDANPSGPPSGAGGPEISMPMSLPPYNRSQYPDVKPGTPILGSCMLYLEGVNIVVQNSKKTFATIPIRSFTNTTAWSYADGDVKCNNATNGTYSFVVRMNLKGDVADSSQRVKVRGGSPIMFTLTFIGAGGYWGLADVTANEVAVEGISPTFLSGAAKAQSTPISQRSVNNVGFNSVTGHALGCSDSQAAFFKTDQDGVLIGISLYNTEVQTYGVFPDMKTKQMYFTRQVEDCVGTFSVGSWMAIVSILILVGGFIFGFLMLNSVQTMDRFDDPKHKQIVINVRE</sequence>
<evidence type="ECO:0000313" key="10">
    <source>
        <dbReference type="EMBL" id="KAK6751952.1"/>
    </source>
</evidence>
<feature type="transmembrane region" description="Helical" evidence="7">
    <location>
        <begin position="409"/>
        <end position="429"/>
    </location>
</feature>
<evidence type="ECO:0000256" key="4">
    <source>
        <dbReference type="ARBA" id="ARBA00022989"/>
    </source>
</evidence>
<gene>
    <name evidence="10" type="primary">Necator_chrIV.g16693</name>
    <name evidence="10" type="ORF">RB195_003396</name>
</gene>
<reference evidence="10 11" key="1">
    <citation type="submission" date="2023-08" db="EMBL/GenBank/DDBJ databases">
        <title>A Necator americanus chromosomal reference genome.</title>
        <authorList>
            <person name="Ilik V."/>
            <person name="Petrzelkova K.J."/>
            <person name="Pardy F."/>
            <person name="Fuh T."/>
            <person name="Niatou-Singa F.S."/>
            <person name="Gouil Q."/>
            <person name="Baker L."/>
            <person name="Ritchie M.E."/>
            <person name="Jex A.R."/>
            <person name="Gazzola D."/>
            <person name="Li H."/>
            <person name="Toshio Fujiwara R."/>
            <person name="Zhan B."/>
            <person name="Aroian R.V."/>
            <person name="Pafco B."/>
            <person name="Schwarz E.M."/>
        </authorList>
    </citation>
    <scope>NUCLEOTIDE SEQUENCE [LARGE SCALE GENOMIC DNA]</scope>
    <source>
        <strain evidence="10 11">Aroian</strain>
        <tissue evidence="10">Whole animal</tissue>
    </source>
</reference>
<protein>
    <recommendedName>
        <fullName evidence="9">V-type proton ATPase subunit S1/VOA1 transmembrane domain-containing protein</fullName>
    </recommendedName>
</protein>
<evidence type="ECO:0000256" key="2">
    <source>
        <dbReference type="ARBA" id="ARBA00009037"/>
    </source>
</evidence>
<dbReference type="PANTHER" id="PTHR12471:SF7">
    <property type="entry name" value="V-TYPE PROTON ATPASE SUBUNIT S1"/>
    <property type="match status" value="1"/>
</dbReference>
<evidence type="ECO:0000256" key="6">
    <source>
        <dbReference type="SAM" id="MobiDB-lite"/>
    </source>
</evidence>
<keyword evidence="5 7" id="KW-0472">Membrane</keyword>
<comment type="subcellular location">
    <subcellularLocation>
        <location evidence="1">Membrane</location>
        <topology evidence="1">Single-pass membrane protein</topology>
    </subcellularLocation>
</comment>
<comment type="similarity">
    <text evidence="2">Belongs to the vacuolar ATPase subunit S1 family.</text>
</comment>
<feature type="signal peptide" evidence="8">
    <location>
        <begin position="1"/>
        <end position="16"/>
    </location>
</feature>
<evidence type="ECO:0000256" key="8">
    <source>
        <dbReference type="SAM" id="SignalP"/>
    </source>
</evidence>
<dbReference type="InterPro" id="IPR046756">
    <property type="entry name" value="VAS1/VOA1_TM"/>
</dbReference>
<evidence type="ECO:0000256" key="1">
    <source>
        <dbReference type="ARBA" id="ARBA00004167"/>
    </source>
</evidence>
<evidence type="ECO:0000256" key="5">
    <source>
        <dbReference type="ARBA" id="ARBA00023136"/>
    </source>
</evidence>
<keyword evidence="3 7" id="KW-0812">Transmembrane</keyword>
<comment type="caution">
    <text evidence="10">The sequence shown here is derived from an EMBL/GenBank/DDBJ whole genome shotgun (WGS) entry which is preliminary data.</text>
</comment>
<keyword evidence="11" id="KW-1185">Reference proteome</keyword>
<dbReference type="EMBL" id="JAVFWL010000004">
    <property type="protein sequence ID" value="KAK6751952.1"/>
    <property type="molecule type" value="Genomic_DNA"/>
</dbReference>
<feature type="chain" id="PRO_5046422079" description="V-type proton ATPase subunit S1/VOA1 transmembrane domain-containing protein" evidence="8">
    <location>
        <begin position="17"/>
        <end position="452"/>
    </location>
</feature>
<organism evidence="10 11">
    <name type="scientific">Necator americanus</name>
    <name type="common">Human hookworm</name>
    <dbReference type="NCBI Taxonomy" id="51031"/>
    <lineage>
        <taxon>Eukaryota</taxon>
        <taxon>Metazoa</taxon>
        <taxon>Ecdysozoa</taxon>
        <taxon>Nematoda</taxon>
        <taxon>Chromadorea</taxon>
        <taxon>Rhabditida</taxon>
        <taxon>Rhabditina</taxon>
        <taxon>Rhabditomorpha</taxon>
        <taxon>Strongyloidea</taxon>
        <taxon>Ancylostomatidae</taxon>
        <taxon>Bunostominae</taxon>
        <taxon>Necator</taxon>
    </lineage>
</organism>
<dbReference type="Pfam" id="PF20520">
    <property type="entry name" value="Ac45-VOA1_TM"/>
    <property type="match status" value="1"/>
</dbReference>
<dbReference type="InterPro" id="IPR008388">
    <property type="entry name" value="Ac45_acc_su"/>
</dbReference>
<feature type="region of interest" description="Disordered" evidence="6">
    <location>
        <begin position="163"/>
        <end position="196"/>
    </location>
</feature>
<dbReference type="PANTHER" id="PTHR12471">
    <property type="entry name" value="VACUOLAR ATP SYNTHASE SUBUNIT S1"/>
    <property type="match status" value="1"/>
</dbReference>
<evidence type="ECO:0000256" key="3">
    <source>
        <dbReference type="ARBA" id="ARBA00022692"/>
    </source>
</evidence>
<accession>A0ABR1DND7</accession>
<evidence type="ECO:0000256" key="7">
    <source>
        <dbReference type="SAM" id="Phobius"/>
    </source>
</evidence>
<evidence type="ECO:0000313" key="11">
    <source>
        <dbReference type="Proteomes" id="UP001303046"/>
    </source>
</evidence>
<dbReference type="Proteomes" id="UP001303046">
    <property type="component" value="Unassembled WGS sequence"/>
</dbReference>
<keyword evidence="8" id="KW-0732">Signal</keyword>
<evidence type="ECO:0000259" key="9">
    <source>
        <dbReference type="Pfam" id="PF20520"/>
    </source>
</evidence>
<feature type="domain" description="V-type proton ATPase subunit S1/VOA1 transmembrane" evidence="9">
    <location>
        <begin position="402"/>
        <end position="440"/>
    </location>
</feature>